<dbReference type="Proteomes" id="UP000002527">
    <property type="component" value="Plasmid pBc10987"/>
</dbReference>
<accession>Q74NX8</accession>
<proteinExistence type="predicted"/>
<dbReference type="DNASU" id="2753073"/>
<evidence type="ECO:0000313" key="2">
    <source>
        <dbReference type="Proteomes" id="UP000002527"/>
    </source>
</evidence>
<evidence type="ECO:0000313" key="1">
    <source>
        <dbReference type="EMBL" id="AAS44966.1"/>
    </source>
</evidence>
<dbReference type="HOGENOM" id="CLU_104608_0_0_9"/>
<name>Q74NX8_BACC1</name>
<protein>
    <submittedName>
        <fullName evidence="1">Uncharacterized protein</fullName>
    </submittedName>
</protein>
<dbReference type="AlphaFoldDB" id="Q74NX8"/>
<geneLocation type="plasmid" evidence="1 2">
    <name>pBc10987</name>
</geneLocation>
<organism evidence="1 2">
    <name type="scientific">Bacillus cereus (strain ATCC 10987 / NRS 248)</name>
    <dbReference type="NCBI Taxonomy" id="222523"/>
    <lineage>
        <taxon>Bacteria</taxon>
        <taxon>Bacillati</taxon>
        <taxon>Bacillota</taxon>
        <taxon>Bacilli</taxon>
        <taxon>Bacillales</taxon>
        <taxon>Bacillaceae</taxon>
        <taxon>Bacillus</taxon>
        <taxon>Bacillus cereus group</taxon>
    </lineage>
</organism>
<keyword evidence="1" id="KW-0614">Plasmid</keyword>
<dbReference type="SMR" id="Q74NX8"/>
<reference evidence="1 2" key="1">
    <citation type="journal article" date="2004" name="Nucleic Acids Res.">
        <title>The genome sequence of Bacillus cereus ATCC 10987 reveals metabolic adaptations and a large plasmid related to Bacillus anthracis pXO1.</title>
        <authorList>
            <person name="Rasko D.A."/>
            <person name="Ravel J."/>
            <person name="Okstad O.A."/>
            <person name="Helgason E."/>
            <person name="Cer R.Z."/>
            <person name="Jiang L."/>
            <person name="Shores K.A."/>
            <person name="Fouts D.E."/>
            <person name="Tourasse N.J."/>
            <person name="Angiuoli S.V."/>
            <person name="Kolonay J."/>
            <person name="Nelson W.C."/>
            <person name="Kolsto A.-B."/>
            <person name="Fraser C.M."/>
            <person name="Read T.D."/>
        </authorList>
    </citation>
    <scope>NUCLEOTIDE SEQUENCE [LARGE SCALE GENOMIC DNA]</scope>
    <source>
        <strain evidence="2">ATCC 10987 / NRS 248</strain>
        <plasmid evidence="2">Plasmid pBc10987</plasmid>
    </source>
</reference>
<sequence>MNEKTKETIYAMAKGAAGTVPVAGPMLSELFGVAFADPASKRRTEILEEMDRRLHALEQKGFNISELADNQEFLTVAMQAYSIALKTHQKDKRVALMNSISNTPKLGIEENEKLMFLNYIDQFNEWHLKILSFLNSPESYFTAETRPSLFSGGKSTILVSAFPELGDRRDFYDQIVRDLKNRDLIAYDTLHNTMSETGLWQSGTTEVGKRFLEFISE</sequence>
<gene>
    <name evidence="1" type="ordered locus">BCE_A0116</name>
</gene>
<dbReference type="EMBL" id="AE017195">
    <property type="protein sequence ID" value="AAS44966.1"/>
    <property type="molecule type" value="Genomic_DNA"/>
</dbReference>
<dbReference type="KEGG" id="bca:BCE_A0116"/>